<protein>
    <submittedName>
        <fullName evidence="1">Uncharacterized protein</fullName>
    </submittedName>
</protein>
<dbReference type="AlphaFoldDB" id="D3V5Z9"/>
<dbReference type="KEGG" id="xbo:XBJ1_3960"/>
<name>D3V5Z9_XENBS</name>
<reference evidence="1" key="1">
    <citation type="journal article" date="2011" name="PLoS ONE">
        <title>The entomopathogenic bacterial endosymbionts xenorhabdus and photorhabdus: convergent lifestyles from divergent genomes.</title>
        <authorList>
            <person name="Chaston J.M."/>
            <person name="Suen G."/>
            <person name="Tucker S.L."/>
            <person name="Andersen A.W."/>
            <person name="Bhasin A."/>
            <person name="Bode E."/>
            <person name="Bode H.B."/>
            <person name="Brachmann A.O."/>
            <person name="Cowles C.E."/>
            <person name="Cowles K.N."/>
            <person name="Darby C."/>
            <person name="de Leon L."/>
            <person name="Drace K."/>
            <person name="Du Z."/>
            <person name="Givaudan A."/>
            <person name="Herbert Tran E.E."/>
            <person name="Jewell K.A."/>
            <person name="Knack J.J."/>
            <person name="Krasomil-Osterfeld K.C."/>
            <person name="Kukor R."/>
            <person name="Lanois A."/>
            <person name="Latreille P."/>
            <person name="Leimgruber N.K."/>
            <person name="Lipke C.M."/>
            <person name="Liu R."/>
            <person name="Lu X."/>
            <person name="Martens E.C."/>
            <person name="Marri P.R."/>
            <person name="Medigue C."/>
            <person name="Menard M.L."/>
            <person name="Miller N.M."/>
            <person name="Morales-Soto N."/>
            <person name="Norton S."/>
            <person name="Ogier J.C."/>
            <person name="Orchard S.S."/>
            <person name="Park D."/>
            <person name="Park Y."/>
            <person name="Qurollo B.A."/>
            <person name="Sugar D.R."/>
            <person name="Richards G.R."/>
            <person name="Rouy Z."/>
            <person name="Slominski B."/>
            <person name="Slominski K."/>
            <person name="Snyder H."/>
            <person name="Tjaden B.C."/>
            <person name="van der Hoeven R."/>
            <person name="Welch R.D."/>
            <person name="Wheeler C."/>
            <person name="Xiang B."/>
            <person name="Barbazuk B."/>
            <person name="Gaudriault S."/>
            <person name="Goodner B."/>
            <person name="Slater S.C."/>
            <person name="Forst S."/>
            <person name="Goldman B.S."/>
            <person name="Goodrich-Blair H."/>
        </authorList>
    </citation>
    <scope>NUCLEOTIDE SEQUENCE [LARGE SCALE GENOMIC DNA]</scope>
    <source>
        <strain evidence="1">SS-2004</strain>
    </source>
</reference>
<sequence>MGHSVGETLSNQICYPYTCSMEINMGDSQPTIVLLRVKRFFHNRVSSEPLSNVSVYI</sequence>
<evidence type="ECO:0000313" key="1">
    <source>
        <dbReference type="EMBL" id="CBJ83078.1"/>
    </source>
</evidence>
<dbReference type="EMBL" id="FN667741">
    <property type="protein sequence ID" value="CBJ83078.1"/>
    <property type="molecule type" value="Genomic_DNA"/>
</dbReference>
<dbReference type="HOGENOM" id="CLU_2995651_0_0_6"/>
<dbReference type="Proteomes" id="UP000002045">
    <property type="component" value="Chromosome"/>
</dbReference>
<accession>D3V5Z9</accession>
<gene>
    <name evidence="1" type="ordered locus">XBJ1_3960</name>
</gene>
<evidence type="ECO:0000313" key="2">
    <source>
        <dbReference type="Proteomes" id="UP000002045"/>
    </source>
</evidence>
<dbReference type="STRING" id="406818.XBJ1_3960"/>
<organism evidence="1 2">
    <name type="scientific">Xenorhabdus bovienii (strain SS-2004)</name>
    <name type="common">Xenorhabdus nematophila subsp. bovienii</name>
    <dbReference type="NCBI Taxonomy" id="406818"/>
    <lineage>
        <taxon>Bacteria</taxon>
        <taxon>Pseudomonadati</taxon>
        <taxon>Pseudomonadota</taxon>
        <taxon>Gammaproteobacteria</taxon>
        <taxon>Enterobacterales</taxon>
        <taxon>Morganellaceae</taxon>
        <taxon>Xenorhabdus</taxon>
    </lineage>
</organism>
<proteinExistence type="predicted"/>